<feature type="region of interest" description="Disordered" evidence="1">
    <location>
        <begin position="1"/>
        <end position="35"/>
    </location>
</feature>
<feature type="compositionally biased region" description="Basic and acidic residues" evidence="1">
    <location>
        <begin position="12"/>
        <end position="23"/>
    </location>
</feature>
<dbReference type="HOGENOM" id="CLU_1273635_0_0_1"/>
<evidence type="ECO:0000313" key="3">
    <source>
        <dbReference type="Proteomes" id="UP000015103"/>
    </source>
</evidence>
<proteinExistence type="predicted"/>
<name>T1HKC4_RHOPR</name>
<feature type="compositionally biased region" description="Basic residues" evidence="1">
    <location>
        <begin position="1"/>
        <end position="11"/>
    </location>
</feature>
<dbReference type="eggNOG" id="ENOG502TBBF">
    <property type="taxonomic scope" value="Eukaryota"/>
</dbReference>
<organism evidence="2 3">
    <name type="scientific">Rhodnius prolixus</name>
    <name type="common">Triatomid bug</name>
    <dbReference type="NCBI Taxonomy" id="13249"/>
    <lineage>
        <taxon>Eukaryota</taxon>
        <taxon>Metazoa</taxon>
        <taxon>Ecdysozoa</taxon>
        <taxon>Arthropoda</taxon>
        <taxon>Hexapoda</taxon>
        <taxon>Insecta</taxon>
        <taxon>Pterygota</taxon>
        <taxon>Neoptera</taxon>
        <taxon>Paraneoptera</taxon>
        <taxon>Hemiptera</taxon>
        <taxon>Heteroptera</taxon>
        <taxon>Panheteroptera</taxon>
        <taxon>Cimicomorpha</taxon>
        <taxon>Reduviidae</taxon>
        <taxon>Triatominae</taxon>
        <taxon>Rhodnius</taxon>
    </lineage>
</organism>
<dbReference type="Proteomes" id="UP000015103">
    <property type="component" value="Unassembled WGS sequence"/>
</dbReference>
<keyword evidence="3" id="KW-1185">Reference proteome</keyword>
<evidence type="ECO:0000256" key="1">
    <source>
        <dbReference type="SAM" id="MobiDB-lite"/>
    </source>
</evidence>
<dbReference type="InParanoid" id="T1HKC4"/>
<dbReference type="EMBL" id="ACPB03017840">
    <property type="status" value="NOT_ANNOTATED_CDS"/>
    <property type="molecule type" value="Genomic_DNA"/>
</dbReference>
<protein>
    <submittedName>
        <fullName evidence="2">Uncharacterized protein</fullName>
    </submittedName>
</protein>
<reference evidence="2" key="1">
    <citation type="submission" date="2015-05" db="UniProtKB">
        <authorList>
            <consortium name="EnsemblMetazoa"/>
        </authorList>
    </citation>
    <scope>IDENTIFICATION</scope>
</reference>
<dbReference type="AlphaFoldDB" id="T1HKC4"/>
<sequence length="217" mass="24154">MSAYRRRKAKTKYRDRVRLERASQEQSNGNNKTPYDRVKLCRERKRMNAAERINDGVSKSAAGAVEIMQVADEIASTSTTDCIGIDCVRSSIMKTHWAAASACFTTTFVNNPFGHKCDYRRRNSLSIGPIQTQWYTSSLSLLLHKEQSFIASPIQLSPYPVHSVSSISKMASLSSSNSIPVSSSSSELWEDQNELTVARHEGSSVDRSRSAVGRHFG</sequence>
<dbReference type="VEuPathDB" id="VectorBase:RPRC004497"/>
<dbReference type="EnsemblMetazoa" id="RPRC004497-RA">
    <property type="protein sequence ID" value="RPRC004497-PA"/>
    <property type="gene ID" value="RPRC004497"/>
</dbReference>
<evidence type="ECO:0000313" key="2">
    <source>
        <dbReference type="EnsemblMetazoa" id="RPRC004497-PA"/>
    </source>
</evidence>
<accession>T1HKC4</accession>
<feature type="compositionally biased region" description="Polar residues" evidence="1">
    <location>
        <begin position="24"/>
        <end position="33"/>
    </location>
</feature>